<comment type="caution">
    <text evidence="1">The sequence shown here is derived from an EMBL/GenBank/DDBJ whole genome shotgun (WGS) entry which is preliminary data.</text>
</comment>
<organism evidence="1 2">
    <name type="scientific">Enterococcus mundtii</name>
    <dbReference type="NCBI Taxonomy" id="53346"/>
    <lineage>
        <taxon>Bacteria</taxon>
        <taxon>Bacillati</taxon>
        <taxon>Bacillota</taxon>
        <taxon>Bacilli</taxon>
        <taxon>Lactobacillales</taxon>
        <taxon>Enterococcaceae</taxon>
        <taxon>Enterococcus</taxon>
    </lineage>
</organism>
<proteinExistence type="predicted"/>
<evidence type="ECO:0000313" key="1">
    <source>
        <dbReference type="EMBL" id="ONN42681.1"/>
    </source>
</evidence>
<name>A0A1V2UH57_ENTMU</name>
<dbReference type="Proteomes" id="UP000189299">
    <property type="component" value="Unassembled WGS sequence"/>
</dbReference>
<protein>
    <submittedName>
        <fullName evidence="1">Uncharacterized protein</fullName>
    </submittedName>
</protein>
<accession>A0A1V2UH57</accession>
<reference evidence="1 2" key="1">
    <citation type="submission" date="2016-12" db="EMBL/GenBank/DDBJ databases">
        <authorList>
            <person name="Song W.-J."/>
            <person name="Kurnit D.M."/>
        </authorList>
    </citation>
    <scope>NUCLEOTIDE SEQUENCE [LARGE SCALE GENOMIC DNA]</scope>
    <source>
        <strain evidence="1 2">CGB1038-1_S1</strain>
    </source>
</reference>
<dbReference type="EMBL" id="MSTR01000009">
    <property type="protein sequence ID" value="ONN42681.1"/>
    <property type="molecule type" value="Genomic_DNA"/>
</dbReference>
<gene>
    <name evidence="1" type="ORF">BTN92_10400</name>
</gene>
<sequence>MIATASPYTFEQESLINKSVKKDIQELQQLIHDKKGSLSDRQEECARRELKQYQELQHQNRLNRQINMKWR</sequence>
<dbReference type="AlphaFoldDB" id="A0A1V2UH57"/>
<evidence type="ECO:0000313" key="2">
    <source>
        <dbReference type="Proteomes" id="UP000189299"/>
    </source>
</evidence>